<feature type="transmembrane region" description="Helical" evidence="1">
    <location>
        <begin position="337"/>
        <end position="361"/>
    </location>
</feature>
<gene>
    <name evidence="2" type="ORF">CLV38_10938</name>
</gene>
<evidence type="ECO:0000313" key="3">
    <source>
        <dbReference type="Proteomes" id="UP000238205"/>
    </source>
</evidence>
<evidence type="ECO:0008006" key="4">
    <source>
        <dbReference type="Google" id="ProtNLM"/>
    </source>
</evidence>
<accession>A0A2T0W7Q6</accession>
<name>A0A2T0W7Q6_9LACT</name>
<feature type="transmembrane region" description="Helical" evidence="1">
    <location>
        <begin position="96"/>
        <end position="117"/>
    </location>
</feature>
<dbReference type="Proteomes" id="UP000238205">
    <property type="component" value="Unassembled WGS sequence"/>
</dbReference>
<sequence>MPKLITTKLYDLAPGFWTVTLFSLISIAFLVSDWIIFYSSFGDFVLALTAFLFLILGQVTLSKKQMIAGSIPLFFLGLNYILNVNFNDYWFDTTRAFLSALKIGLYLSVLLMVYSFVKRKNLYKQFLKTSNVFAVASIIIGIVITLLIYLNRDDIYLVLWTFTRTDTTSYLFNENENIVRMRSLFSEPAHLGYYLNTVFFANVFSGFKKNKWVLAILIFGILFTLSYSMIIILCATGSTYLITRLIKKDIKWQQWYWIVILPFIVGVGFFWDFIQVTIIQRTLDIVTGADGSAYSRIVQSWIYLENERIIFGNGVAHSPPITNIYAYLLTDFGLVGLIPYVLFTLYLLISNVSIFMLFFLMNSAKGGYLNPAFWLFLLYMFVFCIRKKGNQNVG</sequence>
<feature type="transmembrane region" description="Helical" evidence="1">
    <location>
        <begin position="129"/>
        <end position="150"/>
    </location>
</feature>
<dbReference type="OrthoDB" id="2155507at2"/>
<proteinExistence type="predicted"/>
<feature type="transmembrane region" description="Helical" evidence="1">
    <location>
        <begin position="367"/>
        <end position="385"/>
    </location>
</feature>
<feature type="transmembrane region" description="Helical" evidence="1">
    <location>
        <begin position="35"/>
        <end position="55"/>
    </location>
</feature>
<protein>
    <recommendedName>
        <fullName evidence="4">O-antigen ligase-like membrane protein</fullName>
    </recommendedName>
</protein>
<dbReference type="AlphaFoldDB" id="A0A2T0W7Q6"/>
<organism evidence="2 3">
    <name type="scientific">Alkalibacterium olivapovliticus</name>
    <dbReference type="NCBI Taxonomy" id="99907"/>
    <lineage>
        <taxon>Bacteria</taxon>
        <taxon>Bacillati</taxon>
        <taxon>Bacillota</taxon>
        <taxon>Bacilli</taxon>
        <taxon>Lactobacillales</taxon>
        <taxon>Carnobacteriaceae</taxon>
        <taxon>Alkalibacterium</taxon>
    </lineage>
</organism>
<feature type="transmembrane region" description="Helical" evidence="1">
    <location>
        <begin position="12"/>
        <end position="29"/>
    </location>
</feature>
<evidence type="ECO:0000256" key="1">
    <source>
        <dbReference type="SAM" id="Phobius"/>
    </source>
</evidence>
<reference evidence="2 3" key="1">
    <citation type="submission" date="2018-03" db="EMBL/GenBank/DDBJ databases">
        <title>Genomic Encyclopedia of Archaeal and Bacterial Type Strains, Phase II (KMG-II): from individual species to whole genera.</title>
        <authorList>
            <person name="Goeker M."/>
        </authorList>
    </citation>
    <scope>NUCLEOTIDE SEQUENCE [LARGE SCALE GENOMIC DNA]</scope>
    <source>
        <strain evidence="2 3">DSM 13175</strain>
    </source>
</reference>
<dbReference type="EMBL" id="PVTO01000009">
    <property type="protein sequence ID" value="PRY82709.1"/>
    <property type="molecule type" value="Genomic_DNA"/>
</dbReference>
<keyword evidence="1" id="KW-1133">Transmembrane helix</keyword>
<feature type="transmembrane region" description="Helical" evidence="1">
    <location>
        <begin position="67"/>
        <end position="84"/>
    </location>
</feature>
<keyword evidence="1" id="KW-0812">Transmembrane</keyword>
<feature type="transmembrane region" description="Helical" evidence="1">
    <location>
        <begin position="191"/>
        <end position="207"/>
    </location>
</feature>
<feature type="transmembrane region" description="Helical" evidence="1">
    <location>
        <begin position="214"/>
        <end position="242"/>
    </location>
</feature>
<dbReference type="RefSeq" id="WP_106192776.1">
    <property type="nucleotide sequence ID" value="NZ_PVTO01000009.1"/>
</dbReference>
<feature type="transmembrane region" description="Helical" evidence="1">
    <location>
        <begin position="254"/>
        <end position="274"/>
    </location>
</feature>
<keyword evidence="1" id="KW-0472">Membrane</keyword>
<evidence type="ECO:0000313" key="2">
    <source>
        <dbReference type="EMBL" id="PRY82709.1"/>
    </source>
</evidence>
<keyword evidence="3" id="KW-1185">Reference proteome</keyword>
<comment type="caution">
    <text evidence="2">The sequence shown here is derived from an EMBL/GenBank/DDBJ whole genome shotgun (WGS) entry which is preliminary data.</text>
</comment>